<accession>A0A1J8Q8M1</accession>
<proteinExistence type="predicted"/>
<dbReference type="OrthoDB" id="10415113at2759"/>
<feature type="chain" id="PRO_5012250238" evidence="1">
    <location>
        <begin position="21"/>
        <end position="106"/>
    </location>
</feature>
<reference evidence="2 3" key="1">
    <citation type="submission" date="2016-03" db="EMBL/GenBank/DDBJ databases">
        <title>Comparative genomics of the ectomycorrhizal sister species Rhizopogon vinicolor and Rhizopogon vesiculosus (Basidiomycota: Boletales) reveals a divergence of the mating type B locus.</title>
        <authorList>
            <person name="Mujic A.B."/>
            <person name="Kuo A."/>
            <person name="Tritt A."/>
            <person name="Lipzen A."/>
            <person name="Chen C."/>
            <person name="Johnson J."/>
            <person name="Sharma A."/>
            <person name="Barry K."/>
            <person name="Grigoriev I.V."/>
            <person name="Spatafora J.W."/>
        </authorList>
    </citation>
    <scope>NUCLEOTIDE SEQUENCE [LARGE SCALE GENOMIC DNA]</scope>
    <source>
        <strain evidence="2 3">AM-OR11-056</strain>
    </source>
</reference>
<dbReference type="AlphaFoldDB" id="A0A1J8Q8M1"/>
<organism evidence="2 3">
    <name type="scientific">Rhizopogon vesiculosus</name>
    <dbReference type="NCBI Taxonomy" id="180088"/>
    <lineage>
        <taxon>Eukaryota</taxon>
        <taxon>Fungi</taxon>
        <taxon>Dikarya</taxon>
        <taxon>Basidiomycota</taxon>
        <taxon>Agaricomycotina</taxon>
        <taxon>Agaricomycetes</taxon>
        <taxon>Agaricomycetidae</taxon>
        <taxon>Boletales</taxon>
        <taxon>Suillineae</taxon>
        <taxon>Rhizopogonaceae</taxon>
        <taxon>Rhizopogon</taxon>
    </lineage>
</organism>
<keyword evidence="1" id="KW-0732">Signal</keyword>
<evidence type="ECO:0000313" key="3">
    <source>
        <dbReference type="Proteomes" id="UP000183567"/>
    </source>
</evidence>
<protein>
    <submittedName>
        <fullName evidence="2">Uncharacterized protein</fullName>
    </submittedName>
</protein>
<comment type="caution">
    <text evidence="2">The sequence shown here is derived from an EMBL/GenBank/DDBJ whole genome shotgun (WGS) entry which is preliminary data.</text>
</comment>
<sequence>MLSSLARFTVALILASSVLGVAIPTTPITSSFATTTATETLEPYHSRGPISALFKRSVHEKIYSSEALAPTPTAEGGLAAARRSGELWRVRDQPTVTVVVPAFTVS</sequence>
<name>A0A1J8Q8M1_9AGAM</name>
<dbReference type="Proteomes" id="UP000183567">
    <property type="component" value="Unassembled WGS sequence"/>
</dbReference>
<evidence type="ECO:0000256" key="1">
    <source>
        <dbReference type="SAM" id="SignalP"/>
    </source>
</evidence>
<feature type="signal peptide" evidence="1">
    <location>
        <begin position="1"/>
        <end position="20"/>
    </location>
</feature>
<keyword evidence="3" id="KW-1185">Reference proteome</keyword>
<dbReference type="EMBL" id="LVVM01002656">
    <property type="protein sequence ID" value="OJA16323.1"/>
    <property type="molecule type" value="Genomic_DNA"/>
</dbReference>
<gene>
    <name evidence="2" type="ORF">AZE42_08375</name>
</gene>
<evidence type="ECO:0000313" key="2">
    <source>
        <dbReference type="EMBL" id="OJA16323.1"/>
    </source>
</evidence>